<name>U5DAJ5_AMBTC</name>
<sequence>MECHIVDNTSGSIGRCHWLLPFKFGMGMTDCDANVGTPIVKTRMATFYRNLSIPRYDACNLSHYFSDVAPHVVGVTNPNALFCAYMGTPNSNIATCRADTTSHCNGFWRLDLLACDLSHHLFDIAPHVVGHFLGLWVWRLKLLRVNLRVSNLRYLSSCSIPFKTR</sequence>
<dbReference type="Gramene" id="ERN18452">
    <property type="protein sequence ID" value="ERN18452"/>
    <property type="gene ID" value="AMTR_s00190p00037250"/>
</dbReference>
<evidence type="ECO:0000313" key="2">
    <source>
        <dbReference type="Proteomes" id="UP000017836"/>
    </source>
</evidence>
<organism evidence="1 2">
    <name type="scientific">Amborella trichopoda</name>
    <dbReference type="NCBI Taxonomy" id="13333"/>
    <lineage>
        <taxon>Eukaryota</taxon>
        <taxon>Viridiplantae</taxon>
        <taxon>Streptophyta</taxon>
        <taxon>Embryophyta</taxon>
        <taxon>Tracheophyta</taxon>
        <taxon>Spermatophyta</taxon>
        <taxon>Magnoliopsida</taxon>
        <taxon>Amborellales</taxon>
        <taxon>Amborellaceae</taxon>
        <taxon>Amborella</taxon>
    </lineage>
</organism>
<dbReference type="AlphaFoldDB" id="U5DAJ5"/>
<dbReference type="HOGENOM" id="CLU_1613054_0_0_1"/>
<dbReference type="Proteomes" id="UP000017836">
    <property type="component" value="Unassembled WGS sequence"/>
</dbReference>
<evidence type="ECO:0000313" key="1">
    <source>
        <dbReference type="EMBL" id="ERN18452.1"/>
    </source>
</evidence>
<accession>U5DAJ5</accession>
<reference evidence="2" key="1">
    <citation type="journal article" date="2013" name="Science">
        <title>The Amborella genome and the evolution of flowering plants.</title>
        <authorList>
            <consortium name="Amborella Genome Project"/>
        </authorList>
    </citation>
    <scope>NUCLEOTIDE SEQUENCE [LARGE SCALE GENOMIC DNA]</scope>
</reference>
<gene>
    <name evidence="1" type="ORF">AMTR_s00190p00037250</name>
</gene>
<protein>
    <submittedName>
        <fullName evidence="1">Uncharacterized protein</fullName>
    </submittedName>
</protein>
<keyword evidence="2" id="KW-1185">Reference proteome</keyword>
<proteinExistence type="predicted"/>
<dbReference type="EMBL" id="KI392107">
    <property type="protein sequence ID" value="ERN18452.1"/>
    <property type="molecule type" value="Genomic_DNA"/>
</dbReference>